<comment type="caution">
    <text evidence="4">The sequence shown here is derived from an EMBL/GenBank/DDBJ whole genome shotgun (WGS) entry which is preliminary data.</text>
</comment>
<dbReference type="Gene3D" id="3.40.50.1820">
    <property type="entry name" value="alpha/beta hydrolase"/>
    <property type="match status" value="1"/>
</dbReference>
<dbReference type="Pfam" id="PF07859">
    <property type="entry name" value="Abhydrolase_3"/>
    <property type="match status" value="1"/>
</dbReference>
<gene>
    <name evidence="4" type="ORF">FF098_012775</name>
</gene>
<keyword evidence="1 4" id="KW-0378">Hydrolase</keyword>
<dbReference type="SUPFAM" id="SSF53474">
    <property type="entry name" value="alpha/beta-Hydrolases"/>
    <property type="match status" value="1"/>
</dbReference>
<dbReference type="GO" id="GO:0016787">
    <property type="term" value="F:hydrolase activity"/>
    <property type="evidence" value="ECO:0007669"/>
    <property type="project" value="UniProtKB-KW"/>
</dbReference>
<keyword evidence="5" id="KW-1185">Reference proteome</keyword>
<evidence type="ECO:0000256" key="1">
    <source>
        <dbReference type="ARBA" id="ARBA00022801"/>
    </source>
</evidence>
<dbReference type="PANTHER" id="PTHR48081:SF6">
    <property type="entry name" value="PEPTIDASE S9 PROLYL OLIGOPEPTIDASE CATALYTIC DOMAIN-CONTAINING PROTEIN"/>
    <property type="match status" value="1"/>
</dbReference>
<dbReference type="Proteomes" id="UP000818603">
    <property type="component" value="Unassembled WGS sequence"/>
</dbReference>
<name>A0ABX0HQ44_9PROT</name>
<evidence type="ECO:0000259" key="3">
    <source>
        <dbReference type="Pfam" id="PF07859"/>
    </source>
</evidence>
<dbReference type="PANTHER" id="PTHR48081">
    <property type="entry name" value="AB HYDROLASE SUPERFAMILY PROTEIN C4A8.06C"/>
    <property type="match status" value="1"/>
</dbReference>
<feature type="region of interest" description="Disordered" evidence="2">
    <location>
        <begin position="15"/>
        <end position="38"/>
    </location>
</feature>
<dbReference type="InterPro" id="IPR013094">
    <property type="entry name" value="AB_hydrolase_3"/>
</dbReference>
<proteinExistence type="predicted"/>
<evidence type="ECO:0000313" key="4">
    <source>
        <dbReference type="EMBL" id="NHK28787.1"/>
    </source>
</evidence>
<dbReference type="RefSeq" id="WP_155141408.1">
    <property type="nucleotide sequence ID" value="NZ_BMGZ01000002.1"/>
</dbReference>
<evidence type="ECO:0000313" key="5">
    <source>
        <dbReference type="Proteomes" id="UP000818603"/>
    </source>
</evidence>
<dbReference type="InterPro" id="IPR029058">
    <property type="entry name" value="AB_hydrolase_fold"/>
</dbReference>
<dbReference type="EMBL" id="VCJR02000002">
    <property type="protein sequence ID" value="NHK28787.1"/>
    <property type="molecule type" value="Genomic_DNA"/>
</dbReference>
<organism evidence="4 5">
    <name type="scientific">Aquisalinus luteolus</name>
    <dbReference type="NCBI Taxonomy" id="1566827"/>
    <lineage>
        <taxon>Bacteria</taxon>
        <taxon>Pseudomonadati</taxon>
        <taxon>Pseudomonadota</taxon>
        <taxon>Alphaproteobacteria</taxon>
        <taxon>Parvularculales</taxon>
        <taxon>Parvularculaceae</taxon>
        <taxon>Aquisalinus</taxon>
    </lineage>
</organism>
<sequence length="294" mass="32218">MAGTTLPVMAQEMTPMDAPDEPNAIPLNTGGVDNQPASESWFEQWGDPMARNITEATLTPFLPDPDKANGAAVLVAPGGGFMWLSMGNEGWEVAEALNEQGVAAFVLKYRLQPTADRLEDFEGQMNRRFEEADTGSDGEEAPDPRPRWDLSNQLEDAEAAWQMIADNADEWGVDMDRLGMMGFSAGAGLTMHVTMNSETARPAFIAPIYGGMGEVEVPKDAPPLFVAIAVDDFLYNGDTGLIKSWYEAEKPVELHLFQNGGHGFGLGNPDRTSNIWFKNYIHWLDVNGFLEEAE</sequence>
<dbReference type="InterPro" id="IPR050300">
    <property type="entry name" value="GDXG_lipolytic_enzyme"/>
</dbReference>
<reference evidence="4 5" key="1">
    <citation type="submission" date="2020-02" db="EMBL/GenBank/DDBJ databases">
        <title>Genome sequence of Parvularcula flava strain NH6-79.</title>
        <authorList>
            <person name="Abdul Karim M.H."/>
            <person name="Lam M.Q."/>
            <person name="Chen S.J."/>
            <person name="Yahya A."/>
            <person name="Shahir S."/>
            <person name="Shamsir M.S."/>
            <person name="Chong C.S."/>
        </authorList>
    </citation>
    <scope>NUCLEOTIDE SEQUENCE [LARGE SCALE GENOMIC DNA]</scope>
    <source>
        <strain evidence="4 5">NH6-79</strain>
    </source>
</reference>
<evidence type="ECO:0000256" key="2">
    <source>
        <dbReference type="SAM" id="MobiDB-lite"/>
    </source>
</evidence>
<feature type="domain" description="Alpha/beta hydrolase fold-3" evidence="3">
    <location>
        <begin position="146"/>
        <end position="211"/>
    </location>
</feature>
<protein>
    <submittedName>
        <fullName evidence="4">Alpha/beta hydrolase</fullName>
    </submittedName>
</protein>
<accession>A0ABX0HQ44</accession>